<dbReference type="SUPFAM" id="SSF52540">
    <property type="entry name" value="P-loop containing nucleoside triphosphate hydrolases"/>
    <property type="match status" value="1"/>
</dbReference>
<dbReference type="AlphaFoldDB" id="A0AAD9BX06"/>
<gene>
    <name evidence="6" type="ORF">KUDE01_014967</name>
</gene>
<dbReference type="EMBL" id="JASDAP010000016">
    <property type="protein sequence ID" value="KAK1890296.1"/>
    <property type="molecule type" value="Genomic_DNA"/>
</dbReference>
<evidence type="ECO:0000259" key="5">
    <source>
        <dbReference type="Pfam" id="PF25469"/>
    </source>
</evidence>
<evidence type="ECO:0000256" key="2">
    <source>
        <dbReference type="ARBA" id="ARBA00022737"/>
    </source>
</evidence>
<sequence length="617" mass="71367">MILDAAVEAGMDTHILEEWYCRDENSVPPAYYLKPKAQMLKNYQNSMESSSAAKTKNDKAWRNVSEEIKKIFRTAVLQLQEKGTMKCPQAKKFLCSALEDELDFALGKQTPAFLKKCVCYIRKIANFDRFAKIPEMTRYMDIVVSDDRVMRNQEAYERLLKIRDEFIPTVVAASNLRVYSSVTHCDMKLGYSQEVESHYVEGLCKQFYEDMVDIIQATVQQNFGTEADPLYDEILQHLSLCKSYAELYDFKSESLDYVQEYLMPSKGSRTSPLVVFGGPCTGKTLLLSEVAKQAYTWLQNELGPETDPVVIVRFVGSSQLSTDLRSLLQSICEQIAINYRCLIHFLPTQIQEMKELLINLLGEATFHRPLVIVLDALEQLTDGDDVRKLWWLPIHLPRTVRIVVSTLPNKHVHESIEQLFYSVENKLGQRFVFRALGYITMAKAGLTEVELEDILSLDNIVLGDVIVATYLKNPLRISYDLVARLREELYGYLVERQVRNVTLMVWANRHLHLIAQKLYLSNEEDVHQMHSLLAEYFLGAWSGGRKKIFTYDNNHFTSLNISVHKNPHNQQSHEKTSSDKYSYDRQTPEQPWVFQCNLLEPDIFFVNHRKMTELVYH</sequence>
<dbReference type="Pfam" id="PF24883">
    <property type="entry name" value="NPHP3_N"/>
    <property type="match status" value="1"/>
</dbReference>
<dbReference type="InterPro" id="IPR056884">
    <property type="entry name" value="NPHP3-like_N"/>
</dbReference>
<dbReference type="InterPro" id="IPR057588">
    <property type="entry name" value="NWD1/2-like_WH"/>
</dbReference>
<dbReference type="InterPro" id="IPR027417">
    <property type="entry name" value="P-loop_NTPase"/>
</dbReference>
<keyword evidence="1" id="KW-0853">WD repeat</keyword>
<feature type="compositionally biased region" description="Basic and acidic residues" evidence="3">
    <location>
        <begin position="571"/>
        <end position="584"/>
    </location>
</feature>
<organism evidence="6 7">
    <name type="scientific">Dissostichus eleginoides</name>
    <name type="common">Patagonian toothfish</name>
    <name type="synonym">Dissostichus amissus</name>
    <dbReference type="NCBI Taxonomy" id="100907"/>
    <lineage>
        <taxon>Eukaryota</taxon>
        <taxon>Metazoa</taxon>
        <taxon>Chordata</taxon>
        <taxon>Craniata</taxon>
        <taxon>Vertebrata</taxon>
        <taxon>Euteleostomi</taxon>
        <taxon>Actinopterygii</taxon>
        <taxon>Neopterygii</taxon>
        <taxon>Teleostei</taxon>
        <taxon>Neoteleostei</taxon>
        <taxon>Acanthomorphata</taxon>
        <taxon>Eupercaria</taxon>
        <taxon>Perciformes</taxon>
        <taxon>Notothenioidei</taxon>
        <taxon>Nototheniidae</taxon>
        <taxon>Dissostichus</taxon>
    </lineage>
</organism>
<proteinExistence type="predicted"/>
<evidence type="ECO:0000256" key="3">
    <source>
        <dbReference type="SAM" id="MobiDB-lite"/>
    </source>
</evidence>
<feature type="domain" description="NWD1/2-like winged helix-turn-helix" evidence="5">
    <location>
        <begin position="409"/>
        <end position="526"/>
    </location>
</feature>
<dbReference type="PANTHER" id="PTHR19871">
    <property type="entry name" value="BETA TRANSDUCIN-RELATED PROTEIN"/>
    <property type="match status" value="1"/>
</dbReference>
<dbReference type="PANTHER" id="PTHR19871:SF39">
    <property type="entry name" value="NACHT AND WD REPEAT DOMAIN-CONTAINING PROTEIN 2"/>
    <property type="match status" value="1"/>
</dbReference>
<comment type="caution">
    <text evidence="6">The sequence shown here is derived from an EMBL/GenBank/DDBJ whole genome shotgun (WGS) entry which is preliminary data.</text>
</comment>
<evidence type="ECO:0000313" key="7">
    <source>
        <dbReference type="Proteomes" id="UP001228049"/>
    </source>
</evidence>
<dbReference type="InterPro" id="IPR052752">
    <property type="entry name" value="NACHT-WD_repeat"/>
</dbReference>
<keyword evidence="7" id="KW-1185">Reference proteome</keyword>
<evidence type="ECO:0000313" key="6">
    <source>
        <dbReference type="EMBL" id="KAK1890296.1"/>
    </source>
</evidence>
<evidence type="ECO:0000256" key="1">
    <source>
        <dbReference type="ARBA" id="ARBA00022574"/>
    </source>
</evidence>
<dbReference type="Gene3D" id="3.40.50.300">
    <property type="entry name" value="P-loop containing nucleotide triphosphate hydrolases"/>
    <property type="match status" value="1"/>
</dbReference>
<keyword evidence="2" id="KW-0677">Repeat</keyword>
<protein>
    <submittedName>
        <fullName evidence="6">NACHT and WD repeat domain containing protein 2</fullName>
    </submittedName>
</protein>
<feature type="region of interest" description="Disordered" evidence="3">
    <location>
        <begin position="564"/>
        <end position="584"/>
    </location>
</feature>
<feature type="domain" description="Nephrocystin 3-like N-terminal" evidence="4">
    <location>
        <begin position="268"/>
        <end position="389"/>
    </location>
</feature>
<accession>A0AAD9BX06</accession>
<dbReference type="Pfam" id="PF25469">
    <property type="entry name" value="WHD_NWD1"/>
    <property type="match status" value="1"/>
</dbReference>
<dbReference type="Proteomes" id="UP001228049">
    <property type="component" value="Unassembled WGS sequence"/>
</dbReference>
<reference evidence="6" key="1">
    <citation type="submission" date="2023-04" db="EMBL/GenBank/DDBJ databases">
        <title>Chromosome-level genome of Chaenocephalus aceratus.</title>
        <authorList>
            <person name="Park H."/>
        </authorList>
    </citation>
    <scope>NUCLEOTIDE SEQUENCE</scope>
    <source>
        <strain evidence="6">DE</strain>
        <tissue evidence="6">Muscle</tissue>
    </source>
</reference>
<evidence type="ECO:0000259" key="4">
    <source>
        <dbReference type="Pfam" id="PF24883"/>
    </source>
</evidence>
<name>A0AAD9BX06_DISEL</name>